<dbReference type="GO" id="GO:0032440">
    <property type="term" value="F:2-alkenal reductase [NAD(P)H] activity"/>
    <property type="evidence" value="ECO:0007669"/>
    <property type="project" value="TreeGrafter"/>
</dbReference>
<organism evidence="1 2">
    <name type="scientific">Rhamnella rubrinervis</name>
    <dbReference type="NCBI Taxonomy" id="2594499"/>
    <lineage>
        <taxon>Eukaryota</taxon>
        <taxon>Viridiplantae</taxon>
        <taxon>Streptophyta</taxon>
        <taxon>Embryophyta</taxon>
        <taxon>Tracheophyta</taxon>
        <taxon>Spermatophyta</taxon>
        <taxon>Magnoliopsida</taxon>
        <taxon>eudicotyledons</taxon>
        <taxon>Gunneridae</taxon>
        <taxon>Pentapetalae</taxon>
        <taxon>rosids</taxon>
        <taxon>fabids</taxon>
        <taxon>Rosales</taxon>
        <taxon>Rhamnaceae</taxon>
        <taxon>rhamnoid group</taxon>
        <taxon>Rhamneae</taxon>
        <taxon>Rhamnella</taxon>
    </lineage>
</organism>
<reference evidence="1" key="1">
    <citation type="submission" date="2020-03" db="EMBL/GenBank/DDBJ databases">
        <title>A high-quality chromosome-level genome assembly of a woody plant with both climbing and erect habits, Rhamnella rubrinervis.</title>
        <authorList>
            <person name="Lu Z."/>
            <person name="Yang Y."/>
            <person name="Zhu X."/>
            <person name="Sun Y."/>
        </authorList>
    </citation>
    <scope>NUCLEOTIDE SEQUENCE</scope>
    <source>
        <strain evidence="1">BYM</strain>
        <tissue evidence="1">Leaf</tissue>
    </source>
</reference>
<keyword evidence="2" id="KW-1185">Reference proteome</keyword>
<dbReference type="PANTHER" id="PTHR43205">
    <property type="entry name" value="PROSTAGLANDIN REDUCTASE"/>
    <property type="match status" value="1"/>
</dbReference>
<dbReference type="SUPFAM" id="SSF51735">
    <property type="entry name" value="NAD(P)-binding Rossmann-fold domains"/>
    <property type="match status" value="1"/>
</dbReference>
<dbReference type="Gene3D" id="3.40.50.720">
    <property type="entry name" value="NAD(P)-binding Rossmann-like Domain"/>
    <property type="match status" value="1"/>
</dbReference>
<protein>
    <submittedName>
        <fullName evidence="1">Uncharacterized protein</fullName>
    </submittedName>
</protein>
<dbReference type="EMBL" id="VOIH02000002">
    <property type="protein sequence ID" value="KAF3453864.1"/>
    <property type="molecule type" value="Genomic_DNA"/>
</dbReference>
<dbReference type="InterPro" id="IPR045010">
    <property type="entry name" value="MDR_fam"/>
</dbReference>
<dbReference type="AlphaFoldDB" id="A0A8K0HKG1"/>
<dbReference type="Proteomes" id="UP000796880">
    <property type="component" value="Unassembled WGS sequence"/>
</dbReference>
<name>A0A8K0HKG1_9ROSA</name>
<dbReference type="PANTHER" id="PTHR43205:SF7">
    <property type="entry name" value="PROSTAGLANDIN REDUCTASE 1"/>
    <property type="match status" value="1"/>
</dbReference>
<proteinExistence type="predicted"/>
<dbReference type="InterPro" id="IPR036291">
    <property type="entry name" value="NAD(P)-bd_dom_sf"/>
</dbReference>
<accession>A0A8K0HKG1</accession>
<dbReference type="OrthoDB" id="809632at2759"/>
<gene>
    <name evidence="1" type="ORF">FNV43_RR04305</name>
</gene>
<evidence type="ECO:0000313" key="1">
    <source>
        <dbReference type="EMBL" id="KAF3453864.1"/>
    </source>
</evidence>
<sequence length="165" mass="18945">MQRESPYRIHYIDVLLCYYTGLLVKLLSNNINLFFPYEIDSAKYSDSILDLRDSMPNSFIHVVFTFCSYTCVCTPTMTAYVGFHELCSPKEACLHFSSFWSSWSACWAVCKVVGVLEARKSKYLPEGMDIYVENVWGKMLDTVQLNMRIHGRIAVCGMILHAVQP</sequence>
<evidence type="ECO:0000313" key="2">
    <source>
        <dbReference type="Proteomes" id="UP000796880"/>
    </source>
</evidence>
<comment type="caution">
    <text evidence="1">The sequence shown here is derived from an EMBL/GenBank/DDBJ whole genome shotgun (WGS) entry which is preliminary data.</text>
</comment>